<evidence type="ECO:0000313" key="3">
    <source>
        <dbReference type="Proteomes" id="UP001147733"/>
    </source>
</evidence>
<reference evidence="2" key="2">
    <citation type="journal article" date="2023" name="IMA Fungus">
        <title>Comparative genomic study of the Penicillium genus elucidates a diverse pangenome and 15 lateral gene transfer events.</title>
        <authorList>
            <person name="Petersen C."/>
            <person name="Sorensen T."/>
            <person name="Nielsen M.R."/>
            <person name="Sondergaard T.E."/>
            <person name="Sorensen J.L."/>
            <person name="Fitzpatrick D.A."/>
            <person name="Frisvad J.C."/>
            <person name="Nielsen K.L."/>
        </authorList>
    </citation>
    <scope>NUCLEOTIDE SEQUENCE</scope>
    <source>
        <strain evidence="2">IBT 23319</strain>
    </source>
</reference>
<reference evidence="2" key="1">
    <citation type="submission" date="2022-11" db="EMBL/GenBank/DDBJ databases">
        <authorList>
            <person name="Petersen C."/>
        </authorList>
    </citation>
    <scope>NUCLEOTIDE SEQUENCE</scope>
    <source>
        <strain evidence="2">IBT 23319</strain>
    </source>
</reference>
<dbReference type="EMBL" id="JAPQKT010000003">
    <property type="protein sequence ID" value="KAJ5234815.1"/>
    <property type="molecule type" value="Genomic_DNA"/>
</dbReference>
<name>A0A9W9P3S2_PENCI</name>
<evidence type="ECO:0000313" key="2">
    <source>
        <dbReference type="EMBL" id="KAJ5234815.1"/>
    </source>
</evidence>
<feature type="region of interest" description="Disordered" evidence="1">
    <location>
        <begin position="210"/>
        <end position="243"/>
    </location>
</feature>
<dbReference type="GeneID" id="81382070"/>
<keyword evidence="3" id="KW-1185">Reference proteome</keyword>
<evidence type="ECO:0000256" key="1">
    <source>
        <dbReference type="SAM" id="MobiDB-lite"/>
    </source>
</evidence>
<sequence>MELNDLAQTSSNTQAQQGSQSSAPPRLILDFGWRKFRTLISDETKPNAEPLYIIDYNQIVRKRIRFRRYATDEIFGIGDLNYFSIDADYEVHGRKDQIIAQKRLETSYAHRSTAISTKDKPAKLTWYSDSNFTEWDFVCCDEQQLPIAKLKMFVWGLKRIGQIEFMGEHAHNKELQEEIVVTSMTLAYEMALRVGNLVNLVGAAFARPGHEPKARGPGHRTAPFASPQASTSTETGQAEASSS</sequence>
<comment type="caution">
    <text evidence="2">The sequence shown here is derived from an EMBL/GenBank/DDBJ whole genome shotgun (WGS) entry which is preliminary data.</text>
</comment>
<dbReference type="RefSeq" id="XP_056502315.1">
    <property type="nucleotide sequence ID" value="XM_056642903.1"/>
</dbReference>
<dbReference type="Proteomes" id="UP001147733">
    <property type="component" value="Unassembled WGS sequence"/>
</dbReference>
<proteinExistence type="predicted"/>
<feature type="compositionally biased region" description="Polar residues" evidence="1">
    <location>
        <begin position="227"/>
        <end position="243"/>
    </location>
</feature>
<organism evidence="2 3">
    <name type="scientific">Penicillium citrinum</name>
    <dbReference type="NCBI Taxonomy" id="5077"/>
    <lineage>
        <taxon>Eukaryota</taxon>
        <taxon>Fungi</taxon>
        <taxon>Dikarya</taxon>
        <taxon>Ascomycota</taxon>
        <taxon>Pezizomycotina</taxon>
        <taxon>Eurotiomycetes</taxon>
        <taxon>Eurotiomycetidae</taxon>
        <taxon>Eurotiales</taxon>
        <taxon>Aspergillaceae</taxon>
        <taxon>Penicillium</taxon>
    </lineage>
</organism>
<dbReference type="OrthoDB" id="4725912at2759"/>
<feature type="compositionally biased region" description="Low complexity" evidence="1">
    <location>
        <begin position="7"/>
        <end position="23"/>
    </location>
</feature>
<accession>A0A9W9P3S2</accession>
<dbReference type="AlphaFoldDB" id="A0A9W9P3S2"/>
<protein>
    <submittedName>
        <fullName evidence="2">Uncharacterized protein</fullName>
    </submittedName>
</protein>
<gene>
    <name evidence="2" type="ORF">N7469_003983</name>
</gene>
<feature type="region of interest" description="Disordered" evidence="1">
    <location>
        <begin position="1"/>
        <end position="24"/>
    </location>
</feature>